<feature type="region of interest" description="Disordered" evidence="5">
    <location>
        <begin position="474"/>
        <end position="523"/>
    </location>
</feature>
<dbReference type="EMBL" id="JAJGCB010000003">
    <property type="protein sequence ID" value="KAJ8994227.1"/>
    <property type="molecule type" value="Genomic_DNA"/>
</dbReference>
<evidence type="ECO:0000313" key="6">
    <source>
        <dbReference type="EMBL" id="KAJ8994227.1"/>
    </source>
</evidence>
<dbReference type="InterPro" id="IPR020472">
    <property type="entry name" value="WD40_PAC1"/>
</dbReference>
<keyword evidence="1 4" id="KW-0853">WD repeat</keyword>
<comment type="caution">
    <text evidence="6">The sequence shown here is derived from an EMBL/GenBank/DDBJ whole genome shotgun (WGS) entry which is preliminary data.</text>
</comment>
<evidence type="ECO:0000256" key="3">
    <source>
        <dbReference type="HAMAP-Rule" id="MF_03037"/>
    </source>
</evidence>
<comment type="function">
    <text evidence="3">Essential component of the cytosolic iron-sulfur (Fe/S) protein assembly machinery. Required for the maturation of extramitochondrial Fe/S proteins.</text>
</comment>
<proteinExistence type="inferred from homology"/>
<dbReference type="AlphaFoldDB" id="A0AAN6F2E0"/>
<dbReference type="PRINTS" id="PR00320">
    <property type="entry name" value="GPROTEINBRPT"/>
</dbReference>
<dbReference type="PANTHER" id="PTHR19920">
    <property type="entry name" value="WD40 PROTEIN CIAO1"/>
    <property type="match status" value="1"/>
</dbReference>
<dbReference type="Proteomes" id="UP001161757">
    <property type="component" value="Unassembled WGS sequence"/>
</dbReference>
<dbReference type="Gene3D" id="2.130.10.10">
    <property type="entry name" value="YVTN repeat-like/Quinoprotein amine dehydrogenase"/>
    <property type="match status" value="2"/>
</dbReference>
<dbReference type="InterPro" id="IPR036322">
    <property type="entry name" value="WD40_repeat_dom_sf"/>
</dbReference>
<dbReference type="SUPFAM" id="SSF50978">
    <property type="entry name" value="WD40 repeat-like"/>
    <property type="match status" value="1"/>
</dbReference>
<sequence>MTEPQPPQTTGPPQIPATSELSLLRILHSPAPGPSRSWQSTPHPDPSTPLLATASADKTVNIWSLRDFSLISTISGGHKRSVRTVAWKDFGRSSSKQQKKQSSKPVVLGTGSFDANVGIWIWNDDRRWARLRKEQDQDQEKDTTTASGGDDVEVDMTREGDGDDDEDEEWHFSTLLTGPDSEIKSIDFSPPHYSANLLATCSRDKSVWIWEEVEPEEWETIAVLSEHTGDVKCVSWCTGAVRRKRRKVVDTTHEGDVAMTNNTTQGDGTGRNGNGNGNSNDEEEEDEEVVIGSREILASGSYDDTIRLWRDVEEEGDWICVAVIDGHSGTVWDVKWEGYINYAQLDLSSLSSQRQQDVVIADFEADWSPRLVSCSDDLTVRVWRRELSEAEKAKRRSQQSQSGGPQTGFASTRLPSVIRPQSSMERWVQDAALPQVHVRSVYAVDWSRRSGLVVSCGGDGTIAVYKEIPAVADNTDTDAGDVGKTAAATTNDGQQQQQQQQQQNTDDVVMLNNGESGSGHGHDESCPYKLHKMKWALVALMEGAHDEYEINHVCWALRRDKDRRFDEEEVIVSTGDEGDVRVWTLPDDLAREVQRDL</sequence>
<feature type="region of interest" description="Disordered" evidence="5">
    <location>
        <begin position="28"/>
        <end position="51"/>
    </location>
</feature>
<dbReference type="InterPro" id="IPR015943">
    <property type="entry name" value="WD40/YVTN_repeat-like_dom_sf"/>
</dbReference>
<accession>A0AAN6F2E0</accession>
<feature type="compositionally biased region" description="Low complexity" evidence="5">
    <location>
        <begin position="494"/>
        <end position="503"/>
    </location>
</feature>
<dbReference type="PROSITE" id="PS50082">
    <property type="entry name" value="WD_REPEATS_2"/>
    <property type="match status" value="2"/>
</dbReference>
<evidence type="ECO:0000256" key="5">
    <source>
        <dbReference type="SAM" id="MobiDB-lite"/>
    </source>
</evidence>
<dbReference type="PANTHER" id="PTHR19920:SF0">
    <property type="entry name" value="CYTOSOLIC IRON-SULFUR PROTEIN ASSEMBLY PROTEIN CIAO1-RELATED"/>
    <property type="match status" value="1"/>
</dbReference>
<keyword evidence="2" id="KW-0677">Repeat</keyword>
<protein>
    <recommendedName>
        <fullName evidence="3">Probable cytosolic iron-sulfur protein assembly protein 1</fullName>
    </recommendedName>
</protein>
<feature type="compositionally biased region" description="Basic and acidic residues" evidence="5">
    <location>
        <begin position="132"/>
        <end position="143"/>
    </location>
</feature>
<dbReference type="GO" id="GO:0016226">
    <property type="term" value="P:iron-sulfur cluster assembly"/>
    <property type="evidence" value="ECO:0007669"/>
    <property type="project" value="UniProtKB-UniRule"/>
</dbReference>
<dbReference type="HAMAP" id="MF_03037">
    <property type="entry name" value="ciao1"/>
    <property type="match status" value="1"/>
</dbReference>
<feature type="compositionally biased region" description="Gly residues" evidence="5">
    <location>
        <begin position="267"/>
        <end position="276"/>
    </location>
</feature>
<feature type="region of interest" description="Disordered" evidence="5">
    <location>
        <begin position="132"/>
        <end position="168"/>
    </location>
</feature>
<feature type="region of interest" description="Disordered" evidence="5">
    <location>
        <begin position="392"/>
        <end position="414"/>
    </location>
</feature>
<evidence type="ECO:0000256" key="2">
    <source>
        <dbReference type="ARBA" id="ARBA00022737"/>
    </source>
</evidence>
<evidence type="ECO:0000256" key="4">
    <source>
        <dbReference type="PROSITE-ProRule" id="PRU00221"/>
    </source>
</evidence>
<evidence type="ECO:0000256" key="1">
    <source>
        <dbReference type="ARBA" id="ARBA00022574"/>
    </source>
</evidence>
<dbReference type="Pfam" id="PF00400">
    <property type="entry name" value="WD40"/>
    <property type="match status" value="4"/>
</dbReference>
<gene>
    <name evidence="3 6" type="primary">CIA1</name>
    <name evidence="6" type="ORF">HRR80_002722</name>
</gene>
<feature type="region of interest" description="Disordered" evidence="5">
    <location>
        <begin position="257"/>
        <end position="286"/>
    </location>
</feature>
<reference evidence="6" key="1">
    <citation type="submission" date="2023-01" db="EMBL/GenBank/DDBJ databases">
        <title>Exophiala dermititidis isolated from Cystic Fibrosis Patient.</title>
        <authorList>
            <person name="Kurbessoian T."/>
            <person name="Crocker A."/>
            <person name="Murante D."/>
            <person name="Hogan D.A."/>
            <person name="Stajich J.E."/>
        </authorList>
    </citation>
    <scope>NUCLEOTIDE SEQUENCE</scope>
    <source>
        <strain evidence="6">Ex8</strain>
    </source>
</reference>
<evidence type="ECO:0000313" key="7">
    <source>
        <dbReference type="Proteomes" id="UP001161757"/>
    </source>
</evidence>
<feature type="repeat" description="WD" evidence="4">
    <location>
        <begin position="45"/>
        <end position="73"/>
    </location>
</feature>
<comment type="similarity">
    <text evidence="3">Belongs to the WD repeat CIA1 family.</text>
</comment>
<name>A0AAN6F2E0_EXODE</name>
<dbReference type="InterPro" id="IPR028608">
    <property type="entry name" value="CIAO1/Cia1"/>
</dbReference>
<dbReference type="InterPro" id="IPR001680">
    <property type="entry name" value="WD40_rpt"/>
</dbReference>
<feature type="repeat" description="WD" evidence="4">
    <location>
        <begin position="176"/>
        <end position="211"/>
    </location>
</feature>
<dbReference type="GO" id="GO:0097361">
    <property type="term" value="C:cytosolic [4Fe-4S] assembly targeting complex"/>
    <property type="evidence" value="ECO:0007669"/>
    <property type="project" value="InterPro"/>
</dbReference>
<organism evidence="6 7">
    <name type="scientific">Exophiala dermatitidis</name>
    <name type="common">Black yeast-like fungus</name>
    <name type="synonym">Wangiella dermatitidis</name>
    <dbReference type="NCBI Taxonomy" id="5970"/>
    <lineage>
        <taxon>Eukaryota</taxon>
        <taxon>Fungi</taxon>
        <taxon>Dikarya</taxon>
        <taxon>Ascomycota</taxon>
        <taxon>Pezizomycotina</taxon>
        <taxon>Eurotiomycetes</taxon>
        <taxon>Chaetothyriomycetidae</taxon>
        <taxon>Chaetothyriales</taxon>
        <taxon>Herpotrichiellaceae</taxon>
        <taxon>Exophiala</taxon>
    </lineage>
</organism>
<dbReference type="SMART" id="SM00320">
    <property type="entry name" value="WD40"/>
    <property type="match status" value="7"/>
</dbReference>